<accession>A0A8T1R488</accession>
<organism evidence="1 2">
    <name type="scientific">Carya illinoinensis</name>
    <name type="common">Pecan</name>
    <dbReference type="NCBI Taxonomy" id="32201"/>
    <lineage>
        <taxon>Eukaryota</taxon>
        <taxon>Viridiplantae</taxon>
        <taxon>Streptophyta</taxon>
        <taxon>Embryophyta</taxon>
        <taxon>Tracheophyta</taxon>
        <taxon>Spermatophyta</taxon>
        <taxon>Magnoliopsida</taxon>
        <taxon>eudicotyledons</taxon>
        <taxon>Gunneridae</taxon>
        <taxon>Pentapetalae</taxon>
        <taxon>rosids</taxon>
        <taxon>fabids</taxon>
        <taxon>Fagales</taxon>
        <taxon>Juglandaceae</taxon>
        <taxon>Carya</taxon>
    </lineage>
</organism>
<proteinExistence type="predicted"/>
<sequence>MLVYNEGDSDSNARICWCLCSAGPMVSSFKNSEQLERVIQGFFCLRIILRLKASFMG</sequence>
<gene>
    <name evidence="1" type="ORF">CIPAW_03G195000</name>
</gene>
<evidence type="ECO:0000313" key="2">
    <source>
        <dbReference type="Proteomes" id="UP000811609"/>
    </source>
</evidence>
<comment type="caution">
    <text evidence="1">The sequence shown here is derived from an EMBL/GenBank/DDBJ whole genome shotgun (WGS) entry which is preliminary data.</text>
</comment>
<dbReference type="EMBL" id="CM031811">
    <property type="protein sequence ID" value="KAG6661726.1"/>
    <property type="molecule type" value="Genomic_DNA"/>
</dbReference>
<dbReference type="Proteomes" id="UP000811609">
    <property type="component" value="Chromosome 3"/>
</dbReference>
<reference evidence="1" key="1">
    <citation type="submission" date="2020-12" db="EMBL/GenBank/DDBJ databases">
        <title>WGS assembly of Carya illinoinensis cv. Pawnee.</title>
        <authorList>
            <person name="Platts A."/>
            <person name="Shu S."/>
            <person name="Wright S."/>
            <person name="Barry K."/>
            <person name="Edger P."/>
            <person name="Pires J.C."/>
            <person name="Schmutz J."/>
        </authorList>
    </citation>
    <scope>NUCLEOTIDE SEQUENCE</scope>
    <source>
        <tissue evidence="1">Leaf</tissue>
    </source>
</reference>
<evidence type="ECO:0000313" key="1">
    <source>
        <dbReference type="EMBL" id="KAG6661726.1"/>
    </source>
</evidence>
<protein>
    <submittedName>
        <fullName evidence="1">Uncharacterized protein</fullName>
    </submittedName>
</protein>
<keyword evidence="2" id="KW-1185">Reference proteome</keyword>
<name>A0A8T1R488_CARIL</name>
<dbReference type="AlphaFoldDB" id="A0A8T1R488"/>